<protein>
    <submittedName>
        <fullName evidence="1">Uncharacterized protein</fullName>
    </submittedName>
</protein>
<organism evidence="1">
    <name type="scientific">Anguilla anguilla</name>
    <name type="common">European freshwater eel</name>
    <name type="synonym">Muraena anguilla</name>
    <dbReference type="NCBI Taxonomy" id="7936"/>
    <lineage>
        <taxon>Eukaryota</taxon>
        <taxon>Metazoa</taxon>
        <taxon>Chordata</taxon>
        <taxon>Craniata</taxon>
        <taxon>Vertebrata</taxon>
        <taxon>Euteleostomi</taxon>
        <taxon>Actinopterygii</taxon>
        <taxon>Neopterygii</taxon>
        <taxon>Teleostei</taxon>
        <taxon>Anguilliformes</taxon>
        <taxon>Anguillidae</taxon>
        <taxon>Anguilla</taxon>
    </lineage>
</organism>
<sequence>MLPFQTGGMSRYLTGIGSYNNVVISEGLTQN</sequence>
<accession>A0A0E9S7T0</accession>
<reference evidence="1" key="1">
    <citation type="submission" date="2014-11" db="EMBL/GenBank/DDBJ databases">
        <authorList>
            <person name="Amaro Gonzalez C."/>
        </authorList>
    </citation>
    <scope>NUCLEOTIDE SEQUENCE</scope>
</reference>
<name>A0A0E9S7T0_ANGAN</name>
<evidence type="ECO:0000313" key="1">
    <source>
        <dbReference type="EMBL" id="JAH36598.1"/>
    </source>
</evidence>
<proteinExistence type="predicted"/>
<reference evidence="1" key="2">
    <citation type="journal article" date="2015" name="Fish Shellfish Immunol.">
        <title>Early steps in the European eel (Anguilla anguilla)-Vibrio vulnificus interaction in the gills: Role of the RtxA13 toxin.</title>
        <authorList>
            <person name="Callol A."/>
            <person name="Pajuelo D."/>
            <person name="Ebbesson L."/>
            <person name="Teles M."/>
            <person name="MacKenzie S."/>
            <person name="Amaro C."/>
        </authorList>
    </citation>
    <scope>NUCLEOTIDE SEQUENCE</scope>
</reference>
<dbReference type="EMBL" id="GBXM01071979">
    <property type="protein sequence ID" value="JAH36598.1"/>
    <property type="molecule type" value="Transcribed_RNA"/>
</dbReference>
<dbReference type="AlphaFoldDB" id="A0A0E9S7T0"/>